<evidence type="ECO:0000259" key="3">
    <source>
        <dbReference type="PROSITE" id="PS50110"/>
    </source>
</evidence>
<dbReference type="SMART" id="SM00448">
    <property type="entry name" value="REC"/>
    <property type="match status" value="1"/>
</dbReference>
<proteinExistence type="predicted"/>
<gene>
    <name evidence="4" type="ORF">RY831_18485</name>
</gene>
<dbReference type="SUPFAM" id="SSF52172">
    <property type="entry name" value="CheY-like"/>
    <property type="match status" value="1"/>
</dbReference>
<accession>A0ABU6JBY8</accession>
<dbReference type="PANTHER" id="PTHR44591">
    <property type="entry name" value="STRESS RESPONSE REGULATOR PROTEIN 1"/>
    <property type="match status" value="1"/>
</dbReference>
<dbReference type="PROSITE" id="PS50110">
    <property type="entry name" value="RESPONSE_REGULATORY"/>
    <property type="match status" value="1"/>
</dbReference>
<name>A0ABU6JBY8_9BURK</name>
<organism evidence="4 5">
    <name type="scientific">Noviherbaspirillum album</name>
    <dbReference type="NCBI Taxonomy" id="3080276"/>
    <lineage>
        <taxon>Bacteria</taxon>
        <taxon>Pseudomonadati</taxon>
        <taxon>Pseudomonadota</taxon>
        <taxon>Betaproteobacteria</taxon>
        <taxon>Burkholderiales</taxon>
        <taxon>Oxalobacteraceae</taxon>
        <taxon>Noviherbaspirillum</taxon>
    </lineage>
</organism>
<keyword evidence="5" id="KW-1185">Reference proteome</keyword>
<keyword evidence="1 2" id="KW-0597">Phosphoprotein</keyword>
<dbReference type="InterPro" id="IPR050595">
    <property type="entry name" value="Bact_response_regulator"/>
</dbReference>
<feature type="modified residue" description="4-aspartylphosphate" evidence="2">
    <location>
        <position position="54"/>
    </location>
</feature>
<dbReference type="EMBL" id="JAWIIV010000016">
    <property type="protein sequence ID" value="MEC4721156.1"/>
    <property type="molecule type" value="Genomic_DNA"/>
</dbReference>
<sequence>MTTVLVVDDSRISRMLSRQFLIQKQPSWTIAEAASGEDAIAQLDSLTPDLVLLDLNMPGMGGLAAVDKIQAKCPSARITLLTANVQDAIQDKARSLGIGFAAKPITEDRIDQILADFGK</sequence>
<dbReference type="CDD" id="cd17546">
    <property type="entry name" value="REC_hyHK_CKI1_RcsC-like"/>
    <property type="match status" value="1"/>
</dbReference>
<dbReference type="InterPro" id="IPR011006">
    <property type="entry name" value="CheY-like_superfamily"/>
</dbReference>
<dbReference type="PANTHER" id="PTHR44591:SF3">
    <property type="entry name" value="RESPONSE REGULATORY DOMAIN-CONTAINING PROTEIN"/>
    <property type="match status" value="1"/>
</dbReference>
<evidence type="ECO:0000256" key="1">
    <source>
        <dbReference type="ARBA" id="ARBA00022553"/>
    </source>
</evidence>
<dbReference type="InterPro" id="IPR001789">
    <property type="entry name" value="Sig_transdc_resp-reg_receiver"/>
</dbReference>
<dbReference type="Proteomes" id="UP001352263">
    <property type="component" value="Unassembled WGS sequence"/>
</dbReference>
<comment type="caution">
    <text evidence="4">The sequence shown here is derived from an EMBL/GenBank/DDBJ whole genome shotgun (WGS) entry which is preliminary data.</text>
</comment>
<evidence type="ECO:0000256" key="2">
    <source>
        <dbReference type="PROSITE-ProRule" id="PRU00169"/>
    </source>
</evidence>
<feature type="domain" description="Response regulatory" evidence="3">
    <location>
        <begin position="3"/>
        <end position="118"/>
    </location>
</feature>
<reference evidence="4 5" key="1">
    <citation type="submission" date="2023-10" db="EMBL/GenBank/DDBJ databases">
        <title>Noviherbaspirillum sp. CPCC 100848 genome assembly.</title>
        <authorList>
            <person name="Li X.Y."/>
            <person name="Fang X.M."/>
        </authorList>
    </citation>
    <scope>NUCLEOTIDE SEQUENCE [LARGE SCALE GENOMIC DNA]</scope>
    <source>
        <strain evidence="4 5">CPCC 100848</strain>
    </source>
</reference>
<evidence type="ECO:0000313" key="4">
    <source>
        <dbReference type="EMBL" id="MEC4721156.1"/>
    </source>
</evidence>
<dbReference type="Gene3D" id="3.40.50.2300">
    <property type="match status" value="1"/>
</dbReference>
<protein>
    <submittedName>
        <fullName evidence="4">Response regulator</fullName>
    </submittedName>
</protein>
<dbReference type="RefSeq" id="WP_326507864.1">
    <property type="nucleotide sequence ID" value="NZ_JAWIIV010000016.1"/>
</dbReference>
<dbReference type="Pfam" id="PF00072">
    <property type="entry name" value="Response_reg"/>
    <property type="match status" value="1"/>
</dbReference>
<evidence type="ECO:0000313" key="5">
    <source>
        <dbReference type="Proteomes" id="UP001352263"/>
    </source>
</evidence>